<proteinExistence type="predicted"/>
<organism evidence="1 2">
    <name type="scientific">Lactuca virosa</name>
    <dbReference type="NCBI Taxonomy" id="75947"/>
    <lineage>
        <taxon>Eukaryota</taxon>
        <taxon>Viridiplantae</taxon>
        <taxon>Streptophyta</taxon>
        <taxon>Embryophyta</taxon>
        <taxon>Tracheophyta</taxon>
        <taxon>Spermatophyta</taxon>
        <taxon>Magnoliopsida</taxon>
        <taxon>eudicotyledons</taxon>
        <taxon>Gunneridae</taxon>
        <taxon>Pentapetalae</taxon>
        <taxon>asterids</taxon>
        <taxon>campanulids</taxon>
        <taxon>Asterales</taxon>
        <taxon>Asteraceae</taxon>
        <taxon>Cichorioideae</taxon>
        <taxon>Cichorieae</taxon>
        <taxon>Lactucinae</taxon>
        <taxon>Lactuca</taxon>
    </lineage>
</organism>
<keyword evidence="2" id="KW-1185">Reference proteome</keyword>
<comment type="caution">
    <text evidence="1">The sequence shown here is derived from an EMBL/GenBank/DDBJ whole genome shotgun (WGS) entry which is preliminary data.</text>
</comment>
<reference evidence="1 2" key="1">
    <citation type="submission" date="2022-01" db="EMBL/GenBank/DDBJ databases">
        <authorList>
            <person name="Xiong W."/>
            <person name="Schranz E."/>
        </authorList>
    </citation>
    <scope>NUCLEOTIDE SEQUENCE [LARGE SCALE GENOMIC DNA]</scope>
</reference>
<accession>A0AAU9LXD0</accession>
<evidence type="ECO:0000313" key="2">
    <source>
        <dbReference type="Proteomes" id="UP001157418"/>
    </source>
</evidence>
<name>A0AAU9LXD0_9ASTR</name>
<dbReference type="EMBL" id="CAKMRJ010000002">
    <property type="protein sequence ID" value="CAH1417063.1"/>
    <property type="molecule type" value="Genomic_DNA"/>
</dbReference>
<protein>
    <submittedName>
        <fullName evidence="1">Uncharacterized protein</fullName>
    </submittedName>
</protein>
<dbReference type="Proteomes" id="UP001157418">
    <property type="component" value="Unassembled WGS sequence"/>
</dbReference>
<evidence type="ECO:0000313" key="1">
    <source>
        <dbReference type="EMBL" id="CAH1417063.1"/>
    </source>
</evidence>
<sequence>MRPLELILEFGPGRRRRVKKQEPTDATSPELEVLRHLCLRWVVELDVPDSLLDELGSAGNGSGDLLPDELNQIWSKLISNNFLVKKMIQVGIGSPSFFFAFLC</sequence>
<gene>
    <name evidence="1" type="ORF">LVIROSA_LOCUS4776</name>
</gene>
<dbReference type="AlphaFoldDB" id="A0AAU9LXD0"/>